<dbReference type="EMBL" id="JACGXA010000002">
    <property type="protein sequence ID" value="MBA8805573.1"/>
    <property type="molecule type" value="Genomic_DNA"/>
</dbReference>
<evidence type="ECO:0000313" key="2">
    <source>
        <dbReference type="EMBL" id="MBA8805573.1"/>
    </source>
</evidence>
<dbReference type="Proteomes" id="UP000580910">
    <property type="component" value="Unassembled WGS sequence"/>
</dbReference>
<reference evidence="2 3" key="1">
    <citation type="submission" date="2020-07" db="EMBL/GenBank/DDBJ databases">
        <title>Sequencing the genomes of 1000 actinobacteria strains.</title>
        <authorList>
            <person name="Klenk H.-P."/>
        </authorList>
    </citation>
    <scope>NUCLEOTIDE SEQUENCE [LARGE SCALE GENOMIC DNA]</scope>
    <source>
        <strain evidence="2 3">DSM 21349</strain>
    </source>
</reference>
<sequence>MTPTEYGEHLALTWPPLTEEQIESAARILASVEAEGMAA</sequence>
<dbReference type="AlphaFoldDB" id="A0A7W3PBC9"/>
<name>A0A7W3PBC9_9ACTN</name>
<dbReference type="EMBL" id="JACGXA010000001">
    <property type="protein sequence ID" value="MBA8801714.1"/>
    <property type="molecule type" value="Genomic_DNA"/>
</dbReference>
<protein>
    <submittedName>
        <fullName evidence="2">Uncharacterized protein</fullName>
    </submittedName>
</protein>
<gene>
    <name evidence="1" type="ORF">FB382_000005</name>
    <name evidence="2" type="ORF">FB382_003918</name>
</gene>
<evidence type="ECO:0000313" key="3">
    <source>
        <dbReference type="Proteomes" id="UP000580910"/>
    </source>
</evidence>
<proteinExistence type="predicted"/>
<organism evidence="2 3">
    <name type="scientific">Nocardioides ginsengisegetis</name>
    <dbReference type="NCBI Taxonomy" id="661491"/>
    <lineage>
        <taxon>Bacteria</taxon>
        <taxon>Bacillati</taxon>
        <taxon>Actinomycetota</taxon>
        <taxon>Actinomycetes</taxon>
        <taxon>Propionibacteriales</taxon>
        <taxon>Nocardioidaceae</taxon>
        <taxon>Nocardioides</taxon>
    </lineage>
</organism>
<keyword evidence="3" id="KW-1185">Reference proteome</keyword>
<accession>A0A7W3PBC9</accession>
<comment type="caution">
    <text evidence="2">The sequence shown here is derived from an EMBL/GenBank/DDBJ whole genome shotgun (WGS) entry which is preliminary data.</text>
</comment>
<evidence type="ECO:0000313" key="1">
    <source>
        <dbReference type="EMBL" id="MBA8801714.1"/>
    </source>
</evidence>